<feature type="non-terminal residue" evidence="1">
    <location>
        <position position="1"/>
    </location>
</feature>
<gene>
    <name evidence="1" type="ORF">CAPTEDRAFT_134057</name>
</gene>
<reference evidence="2" key="3">
    <citation type="submission" date="2015-06" db="UniProtKB">
        <authorList>
            <consortium name="EnsemblMetazoa"/>
        </authorList>
    </citation>
    <scope>IDENTIFICATION</scope>
</reference>
<protein>
    <recommendedName>
        <fullName evidence="4">Reverse transcriptase domain-containing protein</fullName>
    </recommendedName>
</protein>
<dbReference type="AlphaFoldDB" id="R7UIQ2"/>
<dbReference type="Proteomes" id="UP000014760">
    <property type="component" value="Unassembled WGS sequence"/>
</dbReference>
<evidence type="ECO:0000313" key="1">
    <source>
        <dbReference type="EMBL" id="ELU05978.1"/>
    </source>
</evidence>
<evidence type="ECO:0008006" key="4">
    <source>
        <dbReference type="Google" id="ProtNLM"/>
    </source>
</evidence>
<name>R7UIQ2_CAPTE</name>
<dbReference type="HOGENOM" id="CLU_2874228_0_0_1"/>
<evidence type="ECO:0000313" key="3">
    <source>
        <dbReference type="Proteomes" id="UP000014760"/>
    </source>
</evidence>
<proteinExistence type="predicted"/>
<reference evidence="1 3" key="2">
    <citation type="journal article" date="2013" name="Nature">
        <title>Insights into bilaterian evolution from three spiralian genomes.</title>
        <authorList>
            <person name="Simakov O."/>
            <person name="Marletaz F."/>
            <person name="Cho S.J."/>
            <person name="Edsinger-Gonzales E."/>
            <person name="Havlak P."/>
            <person name="Hellsten U."/>
            <person name="Kuo D.H."/>
            <person name="Larsson T."/>
            <person name="Lv J."/>
            <person name="Arendt D."/>
            <person name="Savage R."/>
            <person name="Osoegawa K."/>
            <person name="de Jong P."/>
            <person name="Grimwood J."/>
            <person name="Chapman J.A."/>
            <person name="Shapiro H."/>
            <person name="Aerts A."/>
            <person name="Otillar R.P."/>
            <person name="Terry A.Y."/>
            <person name="Boore J.L."/>
            <person name="Grigoriev I.V."/>
            <person name="Lindberg D.R."/>
            <person name="Seaver E.C."/>
            <person name="Weisblat D.A."/>
            <person name="Putnam N.H."/>
            <person name="Rokhsar D.S."/>
        </authorList>
    </citation>
    <scope>NUCLEOTIDE SEQUENCE</scope>
    <source>
        <strain evidence="1 3">I ESC-2004</strain>
    </source>
</reference>
<reference evidence="3" key="1">
    <citation type="submission" date="2012-12" db="EMBL/GenBank/DDBJ databases">
        <authorList>
            <person name="Hellsten U."/>
            <person name="Grimwood J."/>
            <person name="Chapman J.A."/>
            <person name="Shapiro H."/>
            <person name="Aerts A."/>
            <person name="Otillar R.P."/>
            <person name="Terry A.Y."/>
            <person name="Boore J.L."/>
            <person name="Simakov O."/>
            <person name="Marletaz F."/>
            <person name="Cho S.-J."/>
            <person name="Edsinger-Gonzales E."/>
            <person name="Havlak P."/>
            <person name="Kuo D.-H."/>
            <person name="Larsson T."/>
            <person name="Lv J."/>
            <person name="Arendt D."/>
            <person name="Savage R."/>
            <person name="Osoegawa K."/>
            <person name="de Jong P."/>
            <person name="Lindberg D.R."/>
            <person name="Seaver E.C."/>
            <person name="Weisblat D.A."/>
            <person name="Putnam N.H."/>
            <person name="Grigoriev I.V."/>
            <person name="Rokhsar D.S."/>
        </authorList>
    </citation>
    <scope>NUCLEOTIDE SEQUENCE</scope>
    <source>
        <strain evidence="3">I ESC-2004</strain>
    </source>
</reference>
<dbReference type="EMBL" id="KB301031">
    <property type="protein sequence ID" value="ELU05978.1"/>
    <property type="molecule type" value="Genomic_DNA"/>
</dbReference>
<dbReference type="EnsemblMetazoa" id="CapteT134057">
    <property type="protein sequence ID" value="CapteP134057"/>
    <property type="gene ID" value="CapteG134057"/>
</dbReference>
<dbReference type="OrthoDB" id="10056483at2759"/>
<dbReference type="EMBL" id="AMQN01023086">
    <property type="status" value="NOT_ANNOTATED_CDS"/>
    <property type="molecule type" value="Genomic_DNA"/>
</dbReference>
<evidence type="ECO:0000313" key="2">
    <source>
        <dbReference type="EnsemblMetazoa" id="CapteP134057"/>
    </source>
</evidence>
<keyword evidence="3" id="KW-1185">Reference proteome</keyword>
<sequence>SQNDCLKLQYDLDKLLSWSKKWDINFNASKCKVLSVSIIFIKNHPLSKSNSIYLLSRWNNFRIC</sequence>
<organism evidence="1">
    <name type="scientific">Capitella teleta</name>
    <name type="common">Polychaete worm</name>
    <dbReference type="NCBI Taxonomy" id="283909"/>
    <lineage>
        <taxon>Eukaryota</taxon>
        <taxon>Metazoa</taxon>
        <taxon>Spiralia</taxon>
        <taxon>Lophotrochozoa</taxon>
        <taxon>Annelida</taxon>
        <taxon>Polychaeta</taxon>
        <taxon>Sedentaria</taxon>
        <taxon>Scolecida</taxon>
        <taxon>Capitellidae</taxon>
        <taxon>Capitella</taxon>
    </lineage>
</organism>
<accession>R7UIQ2</accession>